<dbReference type="EMBL" id="CAFZ01000074">
    <property type="protein sequence ID" value="CCA70182.1"/>
    <property type="molecule type" value="Genomic_DNA"/>
</dbReference>
<dbReference type="PANTHER" id="PTHR40621:SF6">
    <property type="entry name" value="AP-1-LIKE TRANSCRIPTION FACTOR YAP1-RELATED"/>
    <property type="match status" value="1"/>
</dbReference>
<sequence>MYTNEPNPTGYPYSSGSLLDDDALLALLQQSTKPARILDSTTSTHFLDSLPSALDSTPTSAPLVSPLDDADTADSSPSPPITVQPASLQNPSINTLNSSMASRATRSGNRDGFTAEPAQKRKVLDDLDEESDDDEPQRKVQHTDSSTKKSATKRKSISGQDESRLQKRKEQNRAAQRAFRERKERHVKDLEDKVAMLEEKTDSQAAENENLRELLTRLQQENLQLKQNQFSFTFHQPFGSTSANASTSTAQQGYRPTTHASSDSSLAAPKVSPPSTSTSPASDMGGLTRMLSNGSNGNLASARPKPATPQLTNNVSPPSELNLLDPFTLGGGATPDLNFSTMTNTTGGAGPLAGLTPPATSSFSLMDASFFESTTGTSSTMDFGSLGDAPLFQFMPYQTIAANPQYTSYRDPAANPNAWSFGPNSSQGASLSTYDELFGGAGPSSGTTTFPPANNASSLEDSNMQGSLDDLNFSFIPDLSNTGSQFGGISPISHLPTPPSATSTLQQGPGSSTSTSGQNVTTPASGPQDHSMAGPVMHDGKSCPKTKEDIEDAIQKSGLSMFGPQETPVQSIPMADPASTVCTTMAKADSTKLNLDIGTAWRAVRQHPQFEECDIDELCAELARKATCDGTNKVIEAQQIMDIVHSIPERAKQRKLSLISKPVA</sequence>
<evidence type="ECO:0000256" key="3">
    <source>
        <dbReference type="ARBA" id="ARBA00023242"/>
    </source>
</evidence>
<gene>
    <name evidence="6" type="ORF">PIIN_04121</name>
</gene>
<comment type="subcellular location">
    <subcellularLocation>
        <location evidence="2">Cytoplasm</location>
    </subcellularLocation>
    <subcellularLocation>
        <location evidence="1">Nucleus</location>
    </subcellularLocation>
</comment>
<keyword evidence="7" id="KW-1185">Reference proteome</keyword>
<comment type="caution">
    <text evidence="6">The sequence shown here is derived from an EMBL/GenBank/DDBJ whole genome shotgun (WGS) entry which is preliminary data.</text>
</comment>
<feature type="compositionally biased region" description="Low complexity" evidence="4">
    <location>
        <begin position="267"/>
        <end position="282"/>
    </location>
</feature>
<evidence type="ECO:0000256" key="2">
    <source>
        <dbReference type="ARBA" id="ARBA00004496"/>
    </source>
</evidence>
<dbReference type="eggNOG" id="ENOG502RPD7">
    <property type="taxonomic scope" value="Eukaryota"/>
</dbReference>
<dbReference type="PROSITE" id="PS50217">
    <property type="entry name" value="BZIP"/>
    <property type="match status" value="1"/>
</dbReference>
<evidence type="ECO:0000313" key="6">
    <source>
        <dbReference type="EMBL" id="CCA70182.1"/>
    </source>
</evidence>
<dbReference type="InterPro" id="IPR046347">
    <property type="entry name" value="bZIP_sf"/>
</dbReference>
<feature type="compositionally biased region" description="Polar residues" evidence="4">
    <location>
        <begin position="444"/>
        <end position="463"/>
    </location>
</feature>
<evidence type="ECO:0000256" key="1">
    <source>
        <dbReference type="ARBA" id="ARBA00004123"/>
    </source>
</evidence>
<name>G4TFT1_SERID</name>
<accession>G4TFT1</accession>
<dbReference type="FunCoup" id="G4TFT1">
    <property type="interactions" value="28"/>
</dbReference>
<proteinExistence type="predicted"/>
<evidence type="ECO:0000256" key="4">
    <source>
        <dbReference type="SAM" id="MobiDB-lite"/>
    </source>
</evidence>
<dbReference type="GO" id="GO:0001228">
    <property type="term" value="F:DNA-binding transcription activator activity, RNA polymerase II-specific"/>
    <property type="evidence" value="ECO:0007669"/>
    <property type="project" value="TreeGrafter"/>
</dbReference>
<dbReference type="SUPFAM" id="SSF57959">
    <property type="entry name" value="Leucine zipper domain"/>
    <property type="match status" value="1"/>
</dbReference>
<feature type="compositionally biased region" description="Basic and acidic residues" evidence="4">
    <location>
        <begin position="161"/>
        <end position="186"/>
    </location>
</feature>
<protein>
    <recommendedName>
        <fullName evidence="5">BZIP domain-containing protein</fullName>
    </recommendedName>
</protein>
<feature type="region of interest" description="Disordered" evidence="4">
    <location>
        <begin position="432"/>
        <end position="463"/>
    </location>
</feature>
<feature type="region of interest" description="Disordered" evidence="4">
    <location>
        <begin position="487"/>
        <end position="545"/>
    </location>
</feature>
<dbReference type="HOGENOM" id="CLU_022828_0_0_1"/>
<feature type="compositionally biased region" description="Low complexity" evidence="4">
    <location>
        <begin position="502"/>
        <end position="518"/>
    </location>
</feature>
<dbReference type="GO" id="GO:0000976">
    <property type="term" value="F:transcription cis-regulatory region binding"/>
    <property type="evidence" value="ECO:0007669"/>
    <property type="project" value="InterPro"/>
</dbReference>
<dbReference type="AlphaFoldDB" id="G4TFT1"/>
<feature type="compositionally biased region" description="Acidic residues" evidence="4">
    <location>
        <begin position="126"/>
        <end position="135"/>
    </location>
</feature>
<dbReference type="SUPFAM" id="SSF111430">
    <property type="entry name" value="YAP1 redox domain"/>
    <property type="match status" value="1"/>
</dbReference>
<dbReference type="OrthoDB" id="3265245at2759"/>
<dbReference type="PROSITE" id="PS00036">
    <property type="entry name" value="BZIP_BASIC"/>
    <property type="match status" value="1"/>
</dbReference>
<dbReference type="PANTHER" id="PTHR40621">
    <property type="entry name" value="TRANSCRIPTION FACTOR KAPC-RELATED"/>
    <property type="match status" value="1"/>
</dbReference>
<dbReference type="STRING" id="1109443.G4TFT1"/>
<feature type="region of interest" description="Disordered" evidence="4">
    <location>
        <begin position="241"/>
        <end position="314"/>
    </location>
</feature>
<dbReference type="Pfam" id="PF00170">
    <property type="entry name" value="bZIP_1"/>
    <property type="match status" value="1"/>
</dbReference>
<dbReference type="InterPro" id="IPR004827">
    <property type="entry name" value="bZIP"/>
</dbReference>
<dbReference type="OMA" id="PMFMSFA"/>
<feature type="compositionally biased region" description="Polar residues" evidence="4">
    <location>
        <begin position="251"/>
        <end position="265"/>
    </location>
</feature>
<dbReference type="InterPro" id="IPR050936">
    <property type="entry name" value="AP-1-like"/>
</dbReference>
<dbReference type="Proteomes" id="UP000007148">
    <property type="component" value="Unassembled WGS sequence"/>
</dbReference>
<organism evidence="6 7">
    <name type="scientific">Serendipita indica (strain DSM 11827)</name>
    <name type="common">Root endophyte fungus</name>
    <name type="synonym">Piriformospora indica</name>
    <dbReference type="NCBI Taxonomy" id="1109443"/>
    <lineage>
        <taxon>Eukaryota</taxon>
        <taxon>Fungi</taxon>
        <taxon>Dikarya</taxon>
        <taxon>Basidiomycota</taxon>
        <taxon>Agaricomycotina</taxon>
        <taxon>Agaricomycetes</taxon>
        <taxon>Sebacinales</taxon>
        <taxon>Serendipitaceae</taxon>
        <taxon>Serendipita</taxon>
    </lineage>
</organism>
<feature type="compositionally biased region" description="Polar residues" evidence="4">
    <location>
        <begin position="84"/>
        <end position="107"/>
    </location>
</feature>
<dbReference type="GO" id="GO:0090575">
    <property type="term" value="C:RNA polymerase II transcription regulator complex"/>
    <property type="evidence" value="ECO:0007669"/>
    <property type="project" value="TreeGrafter"/>
</dbReference>
<evidence type="ECO:0000313" key="7">
    <source>
        <dbReference type="Proteomes" id="UP000007148"/>
    </source>
</evidence>
<reference evidence="6 7" key="1">
    <citation type="journal article" date="2011" name="PLoS Pathog.">
        <title>Endophytic Life Strategies Decoded by Genome and Transcriptome Analyses of the Mutualistic Root Symbiont Piriformospora indica.</title>
        <authorList>
            <person name="Zuccaro A."/>
            <person name="Lahrmann U."/>
            <person name="Guldener U."/>
            <person name="Langen G."/>
            <person name="Pfiffi S."/>
            <person name="Biedenkopf D."/>
            <person name="Wong P."/>
            <person name="Samans B."/>
            <person name="Grimm C."/>
            <person name="Basiewicz M."/>
            <person name="Murat C."/>
            <person name="Martin F."/>
            <person name="Kogel K.H."/>
        </authorList>
    </citation>
    <scope>NUCLEOTIDE SEQUENCE [LARGE SCALE GENOMIC DNA]</scope>
    <source>
        <strain evidence="6 7">DSM 11827</strain>
    </source>
</reference>
<feature type="domain" description="BZIP" evidence="5">
    <location>
        <begin position="162"/>
        <end position="225"/>
    </location>
</feature>
<dbReference type="CDD" id="cd14688">
    <property type="entry name" value="bZIP_YAP"/>
    <property type="match status" value="1"/>
</dbReference>
<feature type="compositionally biased region" description="Polar residues" evidence="4">
    <location>
        <begin position="290"/>
        <end position="299"/>
    </location>
</feature>
<dbReference type="InParanoid" id="G4TFT1"/>
<dbReference type="SMART" id="SM00338">
    <property type="entry name" value="BRLZ"/>
    <property type="match status" value="1"/>
</dbReference>
<feature type="region of interest" description="Disordered" evidence="4">
    <location>
        <begin position="47"/>
        <end position="186"/>
    </location>
</feature>
<feature type="compositionally biased region" description="Low complexity" evidence="4">
    <location>
        <begin position="241"/>
        <end position="250"/>
    </location>
</feature>
<feature type="compositionally biased region" description="Basic and acidic residues" evidence="4">
    <location>
        <begin position="136"/>
        <end position="147"/>
    </location>
</feature>
<evidence type="ECO:0000259" key="5">
    <source>
        <dbReference type="PROSITE" id="PS50217"/>
    </source>
</evidence>
<keyword evidence="3" id="KW-0539">Nucleus</keyword>
<dbReference type="Gene3D" id="1.10.238.100">
    <property type="entry name" value="YAP1 redox domain. Chain B"/>
    <property type="match status" value="1"/>
</dbReference>
<dbReference type="InterPro" id="IPR023167">
    <property type="entry name" value="Yap1_redox_dom_sf"/>
</dbReference>
<dbReference type="Gene3D" id="1.20.5.170">
    <property type="match status" value="1"/>
</dbReference>
<dbReference type="GO" id="GO:0005737">
    <property type="term" value="C:cytoplasm"/>
    <property type="evidence" value="ECO:0007669"/>
    <property type="project" value="UniProtKB-SubCell"/>
</dbReference>